<proteinExistence type="predicted"/>
<reference evidence="2 3" key="1">
    <citation type="journal article" date="2012" name="J. Bacteriol.">
        <title>Draft Genome Sequence of Sinorhizobium meliloti CCNWSX0020, a Nitrogen-Fixing Symbiont with Copper Tolerance Capability Isolated from Lead-Zinc Mine Tailings.</title>
        <authorList>
            <person name="Li Z."/>
            <person name="Ma Z."/>
            <person name="Hao X."/>
            <person name="Wei G."/>
        </authorList>
    </citation>
    <scope>NUCLEOTIDE SEQUENCE [LARGE SCALE GENOMIC DNA]</scope>
    <source>
        <strain evidence="2 3">CCNWSX0020</strain>
    </source>
</reference>
<keyword evidence="1" id="KW-0812">Transmembrane</keyword>
<keyword evidence="1" id="KW-0472">Membrane</keyword>
<organism evidence="2 3">
    <name type="scientific">Sinorhizobium meliloti CCNWSX0020</name>
    <dbReference type="NCBI Taxonomy" id="1107881"/>
    <lineage>
        <taxon>Bacteria</taxon>
        <taxon>Pseudomonadati</taxon>
        <taxon>Pseudomonadota</taxon>
        <taxon>Alphaproteobacteria</taxon>
        <taxon>Hyphomicrobiales</taxon>
        <taxon>Rhizobiaceae</taxon>
        <taxon>Sinorhizobium/Ensifer group</taxon>
        <taxon>Sinorhizobium</taxon>
    </lineage>
</organism>
<gene>
    <name evidence="2" type="ORF">SM0020_06317</name>
</gene>
<name>H0FVQ9_RHIML</name>
<dbReference type="AlphaFoldDB" id="H0FVQ9"/>
<keyword evidence="1" id="KW-1133">Transmembrane helix</keyword>
<sequence length="130" mass="14701">MFEESFRDSLARVFVAGIVFGLLRYNLGRMGQFVKFVKFVNHGFRPAAEPMVCLDLRENHDRHVPSATDSVSKLSAVLQGANGRTVKNPILHRPITANRIRPLHDRKSALLLEQPAARQHLVFKIGRIFA</sequence>
<dbReference type="EMBL" id="AGVV01000008">
    <property type="protein sequence ID" value="EHK78771.1"/>
    <property type="molecule type" value="Genomic_DNA"/>
</dbReference>
<dbReference type="Proteomes" id="UP000004038">
    <property type="component" value="Unassembled WGS sequence"/>
</dbReference>
<protein>
    <submittedName>
        <fullName evidence="2">Uncharacterized protein</fullName>
    </submittedName>
</protein>
<feature type="transmembrane region" description="Helical" evidence="1">
    <location>
        <begin position="6"/>
        <end position="25"/>
    </location>
</feature>
<evidence type="ECO:0000313" key="2">
    <source>
        <dbReference type="EMBL" id="EHK78771.1"/>
    </source>
</evidence>
<evidence type="ECO:0000256" key="1">
    <source>
        <dbReference type="SAM" id="Phobius"/>
    </source>
</evidence>
<evidence type="ECO:0000313" key="3">
    <source>
        <dbReference type="Proteomes" id="UP000004038"/>
    </source>
</evidence>
<accession>H0FVQ9</accession>